<dbReference type="EMBL" id="CP011390">
    <property type="protein sequence ID" value="ANE50561.1"/>
    <property type="molecule type" value="Genomic_DNA"/>
</dbReference>
<dbReference type="Pfam" id="PF13424">
    <property type="entry name" value="TPR_12"/>
    <property type="match status" value="1"/>
</dbReference>
<dbReference type="OrthoDB" id="607947at2"/>
<feature type="repeat" description="TPR" evidence="1">
    <location>
        <begin position="197"/>
        <end position="230"/>
    </location>
</feature>
<dbReference type="InterPro" id="IPR010559">
    <property type="entry name" value="Sig_transdc_His_kin_internal"/>
</dbReference>
<dbReference type="PROSITE" id="PS50005">
    <property type="entry name" value="TPR"/>
    <property type="match status" value="1"/>
</dbReference>
<dbReference type="Proteomes" id="UP000077177">
    <property type="component" value="Chromosome"/>
</dbReference>
<feature type="transmembrane region" description="Helical" evidence="3">
    <location>
        <begin position="346"/>
        <end position="368"/>
    </location>
</feature>
<dbReference type="InterPro" id="IPR019734">
    <property type="entry name" value="TPR_rpt"/>
</dbReference>
<evidence type="ECO:0000259" key="4">
    <source>
        <dbReference type="Pfam" id="PF06580"/>
    </source>
</evidence>
<feature type="domain" description="Signal transduction histidine kinase internal region" evidence="4">
    <location>
        <begin position="413"/>
        <end position="487"/>
    </location>
</feature>
<dbReference type="GO" id="GO:0000155">
    <property type="term" value="F:phosphorelay sensor kinase activity"/>
    <property type="evidence" value="ECO:0007669"/>
    <property type="project" value="InterPro"/>
</dbReference>
<dbReference type="Pfam" id="PF06580">
    <property type="entry name" value="His_kinase"/>
    <property type="match status" value="1"/>
</dbReference>
<protein>
    <recommendedName>
        <fullName evidence="4">Signal transduction histidine kinase internal region domain-containing protein</fullName>
    </recommendedName>
</protein>
<dbReference type="SUPFAM" id="SSF48452">
    <property type="entry name" value="TPR-like"/>
    <property type="match status" value="2"/>
</dbReference>
<keyword evidence="3" id="KW-0472">Membrane</keyword>
<evidence type="ECO:0000256" key="1">
    <source>
        <dbReference type="PROSITE-ProRule" id="PRU00339"/>
    </source>
</evidence>
<reference evidence="6" key="1">
    <citation type="submission" date="2015-01" db="EMBL/GenBank/DDBJ databases">
        <title>Flavisolibacter sp./LCS9/ whole genome sequencing.</title>
        <authorList>
            <person name="Kim M.K."/>
            <person name="Srinivasan S."/>
            <person name="Lee J.-J."/>
        </authorList>
    </citation>
    <scope>NUCLEOTIDE SEQUENCE [LARGE SCALE GENOMIC DNA]</scope>
    <source>
        <strain evidence="6">LCS9</strain>
    </source>
</reference>
<dbReference type="GO" id="GO:0016020">
    <property type="term" value="C:membrane"/>
    <property type="evidence" value="ECO:0007669"/>
    <property type="project" value="InterPro"/>
</dbReference>
<evidence type="ECO:0000256" key="2">
    <source>
        <dbReference type="SAM" id="MobiDB-lite"/>
    </source>
</evidence>
<reference evidence="5 6" key="2">
    <citation type="journal article" date="2016" name="Int. J. Syst. Evol. Microbiol.">
        <title>Flavisolibacter tropicus sp. nov., isolated from tropical soil.</title>
        <authorList>
            <person name="Lee J.J."/>
            <person name="Kang M.S."/>
            <person name="Kim G.S."/>
            <person name="Lee C.S."/>
            <person name="Lim S."/>
            <person name="Lee J."/>
            <person name="Roh S.H."/>
            <person name="Kang H."/>
            <person name="Ha J.M."/>
            <person name="Bae S."/>
            <person name="Jung H.Y."/>
            <person name="Kim M.K."/>
        </authorList>
    </citation>
    <scope>NUCLEOTIDE SEQUENCE [LARGE SCALE GENOMIC DNA]</scope>
    <source>
        <strain evidence="5 6">LCS9</strain>
    </source>
</reference>
<sequence length="623" mass="70449">MNKSIRKIILLFAFSLTIPITWLAAQGRPEAIREIDSLNKQAETILDKKPGEAKQLATIALTRSVEAGYELGEASARSHLGAVHLTEGNNAKAIEACLEALKIFDKKEQYQNTTGYALTYIRLASAFYLEKDYVRGIAYSRTAIAVSQKLQDHQLLAVSYRGLGNNFNWLQQADSALYYYTKAKDQFKAINSLVGLSTIENNIGIVYFYKGDYLTAINHYAEALTLTEKNIDIFSYNKGLYNIAEGYYMLKSYAKAINYLDSAETFAKKFNALGDILNAYALKAKTYQAMGNLDSSASYYEKTIGLKDSLYNDTYRKELASLQTQSNVYKTETENKLLVQDKHIAVLYRNLAIAGIIVLIAILAFFLLNQRIRIHRRVKNKLEEEVALRTQEIFRQKETIFHTNLKLKLALNGAKFNSHFIYNVLHSIQQVVLQQKPQEAHEYLSKLSRLMQYVLKKSPLDTVSLEEEVEMLTYYIQLEQLRLNHQFTYNITVDGNEQTPVPAVLLQPYIEDAIENRIAPATVDNLHLTLHISIANDEFSVVITDNGLKRGKEKRSKHQVQGFKTGQERLDLLTHLTHKNHSVITEDQAATGGNESKTKVTLQIPLNSAPTATNPEFDGGNEA</sequence>
<dbReference type="STRING" id="1492898.SY85_08645"/>
<evidence type="ECO:0000313" key="6">
    <source>
        <dbReference type="Proteomes" id="UP000077177"/>
    </source>
</evidence>
<organism evidence="5 6">
    <name type="scientific">Flavisolibacter tropicus</name>
    <dbReference type="NCBI Taxonomy" id="1492898"/>
    <lineage>
        <taxon>Bacteria</taxon>
        <taxon>Pseudomonadati</taxon>
        <taxon>Bacteroidota</taxon>
        <taxon>Chitinophagia</taxon>
        <taxon>Chitinophagales</taxon>
        <taxon>Chitinophagaceae</taxon>
        <taxon>Flavisolibacter</taxon>
    </lineage>
</organism>
<proteinExistence type="predicted"/>
<dbReference type="PANTHER" id="PTHR34220">
    <property type="entry name" value="SENSOR HISTIDINE KINASE YPDA"/>
    <property type="match status" value="1"/>
</dbReference>
<dbReference type="PANTHER" id="PTHR34220:SF7">
    <property type="entry name" value="SENSOR HISTIDINE KINASE YPDA"/>
    <property type="match status" value="1"/>
</dbReference>
<feature type="compositionally biased region" description="Polar residues" evidence="2">
    <location>
        <begin position="591"/>
        <end position="614"/>
    </location>
</feature>
<dbReference type="KEGG" id="fla:SY85_08645"/>
<name>A0A172TTX6_9BACT</name>
<evidence type="ECO:0000313" key="5">
    <source>
        <dbReference type="EMBL" id="ANE50561.1"/>
    </source>
</evidence>
<dbReference type="SMART" id="SM00028">
    <property type="entry name" value="TPR"/>
    <property type="match status" value="6"/>
</dbReference>
<feature type="region of interest" description="Disordered" evidence="2">
    <location>
        <begin position="587"/>
        <end position="623"/>
    </location>
</feature>
<keyword evidence="6" id="KW-1185">Reference proteome</keyword>
<keyword evidence="3" id="KW-1133">Transmembrane helix</keyword>
<dbReference type="Pfam" id="PF13181">
    <property type="entry name" value="TPR_8"/>
    <property type="match status" value="1"/>
</dbReference>
<keyword evidence="1" id="KW-0802">TPR repeat</keyword>
<dbReference type="InterPro" id="IPR050640">
    <property type="entry name" value="Bact_2-comp_sensor_kinase"/>
</dbReference>
<accession>A0A172TTX6</accession>
<gene>
    <name evidence="5" type="ORF">SY85_08645</name>
</gene>
<keyword evidence="3" id="KW-0812">Transmembrane</keyword>
<dbReference type="Gene3D" id="1.25.40.10">
    <property type="entry name" value="Tetratricopeptide repeat domain"/>
    <property type="match status" value="2"/>
</dbReference>
<evidence type="ECO:0000256" key="3">
    <source>
        <dbReference type="SAM" id="Phobius"/>
    </source>
</evidence>
<dbReference type="InterPro" id="IPR011990">
    <property type="entry name" value="TPR-like_helical_dom_sf"/>
</dbReference>
<dbReference type="AlphaFoldDB" id="A0A172TTX6"/>
<dbReference type="RefSeq" id="WP_066403604.1">
    <property type="nucleotide sequence ID" value="NZ_CP011390.1"/>
</dbReference>